<evidence type="ECO:0000259" key="1">
    <source>
        <dbReference type="Pfam" id="PF04965"/>
    </source>
</evidence>
<sequence>MSTSRFTPANHLLPTLFDRLCDNAPYQKIDRDISVTPVQLKEIIRRDLSFLLNTISHEGDIDARRYPQAAASVLNYGLPPLAGSFMYEHKWDDISEAIRRAIIRFEPRLNAATLRVTPLLDKTRQGSYNTLQFEIRGQILTQPYPTEFLVRSALDMELAALRSFNTGHYSWIHGYWSITTAN</sequence>
<dbReference type="EMBL" id="DAAQVQ010000023">
    <property type="protein sequence ID" value="HAE1060866.1"/>
    <property type="molecule type" value="Genomic_DNA"/>
</dbReference>
<organism evidence="2">
    <name type="scientific">Salmonella senftenberg</name>
    <dbReference type="NCBI Taxonomy" id="28150"/>
    <lineage>
        <taxon>Bacteria</taxon>
        <taxon>Pseudomonadati</taxon>
        <taxon>Pseudomonadota</taxon>
        <taxon>Gammaproteobacteria</taxon>
        <taxon>Enterobacterales</taxon>
        <taxon>Enterobacteriaceae</taxon>
        <taxon>Salmonella</taxon>
    </lineage>
</organism>
<gene>
    <name evidence="2" type="primary">tssE</name>
    <name evidence="2" type="ORF">G2831_22910</name>
</gene>
<dbReference type="SUPFAM" id="SSF160719">
    <property type="entry name" value="gpW/gp25-like"/>
    <property type="match status" value="1"/>
</dbReference>
<accession>A0A725V7Q1</accession>
<dbReference type="InterPro" id="IPR053176">
    <property type="entry name" value="T6SS_TssE1-like"/>
</dbReference>
<dbReference type="PANTHER" id="PTHR38595">
    <property type="entry name" value="CYTOPLASMIC PROTEIN-RELATED"/>
    <property type="match status" value="1"/>
</dbReference>
<feature type="domain" description="IraD/Gp25-like" evidence="1">
    <location>
        <begin position="39"/>
        <end position="143"/>
    </location>
</feature>
<protein>
    <submittedName>
        <fullName evidence="2">Type VI secretion system baseplate subunit TssE</fullName>
    </submittedName>
</protein>
<reference evidence="2" key="1">
    <citation type="journal article" date="2018" name="Genome Biol.">
        <title>SKESA: strategic k-mer extension for scrupulous assemblies.</title>
        <authorList>
            <person name="Souvorov A."/>
            <person name="Agarwala R."/>
            <person name="Lipman D.J."/>
        </authorList>
    </citation>
    <scope>NUCLEOTIDE SEQUENCE</scope>
    <source>
        <strain evidence="2">Salmonella enterica</strain>
    </source>
</reference>
<comment type="caution">
    <text evidence="2">The sequence shown here is derived from an EMBL/GenBank/DDBJ whole genome shotgun (WGS) entry which is preliminary data.</text>
</comment>
<dbReference type="InterPro" id="IPR007048">
    <property type="entry name" value="IraD/Gp25-like"/>
</dbReference>
<dbReference type="PANTHER" id="PTHR38595:SF1">
    <property type="entry name" value="TYPE VI SECRETION SYSTEM COMPONENT TSSE1"/>
    <property type="match status" value="1"/>
</dbReference>
<name>A0A725V7Q1_SALSE</name>
<reference evidence="2" key="2">
    <citation type="submission" date="2019-04" db="EMBL/GenBank/DDBJ databases">
        <authorList>
            <consortium name="NCBI Pathogen Detection Project"/>
        </authorList>
    </citation>
    <scope>NUCLEOTIDE SEQUENCE</scope>
    <source>
        <strain evidence="2">Salmonella enterica</strain>
    </source>
</reference>
<proteinExistence type="predicted"/>
<dbReference type="AlphaFoldDB" id="A0A725V7Q1"/>
<dbReference type="Pfam" id="PF04965">
    <property type="entry name" value="GPW_gp25"/>
    <property type="match status" value="1"/>
</dbReference>
<evidence type="ECO:0000313" key="2">
    <source>
        <dbReference type="EMBL" id="HAE1060866.1"/>
    </source>
</evidence>
<dbReference type="InterPro" id="IPR017737">
    <property type="entry name" value="TssE1-like"/>
</dbReference>
<dbReference type="NCBIfam" id="TIGR03357">
    <property type="entry name" value="VI_zyme"/>
    <property type="match status" value="1"/>
</dbReference>